<evidence type="ECO:0000256" key="1">
    <source>
        <dbReference type="SAM" id="SignalP"/>
    </source>
</evidence>
<dbReference type="Proteomes" id="UP000054477">
    <property type="component" value="Unassembled WGS sequence"/>
</dbReference>
<proteinExistence type="predicted"/>
<reference evidence="3" key="2">
    <citation type="submission" date="2015-01" db="EMBL/GenBank/DDBJ databases">
        <title>Evolutionary Origins and Diversification of the Mycorrhizal Mutualists.</title>
        <authorList>
            <consortium name="DOE Joint Genome Institute"/>
            <consortium name="Mycorrhizal Genomics Consortium"/>
            <person name="Kohler A."/>
            <person name="Kuo A."/>
            <person name="Nagy L.G."/>
            <person name="Floudas D."/>
            <person name="Copeland A."/>
            <person name="Barry K.W."/>
            <person name="Cichocki N."/>
            <person name="Veneault-Fourrey C."/>
            <person name="LaButti K."/>
            <person name="Lindquist E.A."/>
            <person name="Lipzen A."/>
            <person name="Lundell T."/>
            <person name="Morin E."/>
            <person name="Murat C."/>
            <person name="Riley R."/>
            <person name="Ohm R."/>
            <person name="Sun H."/>
            <person name="Tunlid A."/>
            <person name="Henrissat B."/>
            <person name="Grigoriev I.V."/>
            <person name="Hibbett D.S."/>
            <person name="Martin F."/>
        </authorList>
    </citation>
    <scope>NUCLEOTIDE SEQUENCE [LARGE SCALE GENOMIC DNA]</scope>
    <source>
        <strain evidence="3">LaAM-08-1</strain>
    </source>
</reference>
<keyword evidence="1" id="KW-0732">Signal</keyword>
<feature type="signal peptide" evidence="1">
    <location>
        <begin position="1"/>
        <end position="20"/>
    </location>
</feature>
<sequence>MPRASFVLRLLLLFLECLVSQPLILQVHKFHLCIVLLQCNACLDDDVSQHHILSPKILPRCGTWEWWQNINVISLHWFLLHLILLQQFFEKVGVGVDVGTRIDGRRALTEGWPYDPAAIFWFFRRLIE</sequence>
<dbReference type="AlphaFoldDB" id="A0A0C9X5Q1"/>
<organism evidence="2 3">
    <name type="scientific">Laccaria amethystina LaAM-08-1</name>
    <dbReference type="NCBI Taxonomy" id="1095629"/>
    <lineage>
        <taxon>Eukaryota</taxon>
        <taxon>Fungi</taxon>
        <taxon>Dikarya</taxon>
        <taxon>Basidiomycota</taxon>
        <taxon>Agaricomycotina</taxon>
        <taxon>Agaricomycetes</taxon>
        <taxon>Agaricomycetidae</taxon>
        <taxon>Agaricales</taxon>
        <taxon>Agaricineae</taxon>
        <taxon>Hydnangiaceae</taxon>
        <taxon>Laccaria</taxon>
    </lineage>
</organism>
<reference evidence="2 3" key="1">
    <citation type="submission" date="2014-04" db="EMBL/GenBank/DDBJ databases">
        <authorList>
            <consortium name="DOE Joint Genome Institute"/>
            <person name="Kuo A."/>
            <person name="Kohler A."/>
            <person name="Nagy L.G."/>
            <person name="Floudas D."/>
            <person name="Copeland A."/>
            <person name="Barry K.W."/>
            <person name="Cichocki N."/>
            <person name="Veneault-Fourrey C."/>
            <person name="LaButti K."/>
            <person name="Lindquist E.A."/>
            <person name="Lipzen A."/>
            <person name="Lundell T."/>
            <person name="Morin E."/>
            <person name="Murat C."/>
            <person name="Sun H."/>
            <person name="Tunlid A."/>
            <person name="Henrissat B."/>
            <person name="Grigoriev I.V."/>
            <person name="Hibbett D.S."/>
            <person name="Martin F."/>
            <person name="Nordberg H.P."/>
            <person name="Cantor M.N."/>
            <person name="Hua S.X."/>
        </authorList>
    </citation>
    <scope>NUCLEOTIDE SEQUENCE [LARGE SCALE GENOMIC DNA]</scope>
    <source>
        <strain evidence="2 3">LaAM-08-1</strain>
    </source>
</reference>
<evidence type="ECO:0000313" key="3">
    <source>
        <dbReference type="Proteomes" id="UP000054477"/>
    </source>
</evidence>
<dbReference type="HOGENOM" id="CLU_1959915_0_0_1"/>
<dbReference type="EMBL" id="KN838715">
    <property type="protein sequence ID" value="KIJ96618.1"/>
    <property type="molecule type" value="Genomic_DNA"/>
</dbReference>
<protein>
    <submittedName>
        <fullName evidence="2">Unplaced genomic scaffold K443scaffold_180, whole genome shotgun sequence</fullName>
    </submittedName>
</protein>
<gene>
    <name evidence="2" type="ORF">K443DRAFT_124372</name>
</gene>
<keyword evidence="3" id="KW-1185">Reference proteome</keyword>
<accession>A0A0C9X5Q1</accession>
<feature type="chain" id="PRO_5002206211" evidence="1">
    <location>
        <begin position="21"/>
        <end position="128"/>
    </location>
</feature>
<evidence type="ECO:0000313" key="2">
    <source>
        <dbReference type="EMBL" id="KIJ96618.1"/>
    </source>
</evidence>
<name>A0A0C9X5Q1_9AGAR</name>